<proteinExistence type="predicted"/>
<protein>
    <recommendedName>
        <fullName evidence="3">STAS/SEC14 domain-containing protein</fullName>
    </recommendedName>
</protein>
<accession>A0A418MJK3</accession>
<keyword evidence="2" id="KW-1185">Reference proteome</keyword>
<name>A0A418MJK3_9BACT</name>
<comment type="caution">
    <text evidence="1">The sequence shown here is derived from an EMBL/GenBank/DDBJ whole genome shotgun (WGS) entry which is preliminary data.</text>
</comment>
<evidence type="ECO:0000313" key="1">
    <source>
        <dbReference type="EMBL" id="RIV27577.1"/>
    </source>
</evidence>
<dbReference type="OrthoDB" id="961986at2"/>
<reference evidence="1 2" key="1">
    <citation type="submission" date="2018-08" db="EMBL/GenBank/DDBJ databases">
        <title>Fibrisoma montanum sp. nov., isolated from Danxia mountain soil.</title>
        <authorList>
            <person name="Huang Y."/>
        </authorList>
    </citation>
    <scope>NUCLEOTIDE SEQUENCE [LARGE SCALE GENOMIC DNA]</scope>
    <source>
        <strain evidence="1 2">HYT19</strain>
    </source>
</reference>
<dbReference type="RefSeq" id="WP_119666419.1">
    <property type="nucleotide sequence ID" value="NZ_QXED01000001.1"/>
</dbReference>
<evidence type="ECO:0000313" key="2">
    <source>
        <dbReference type="Proteomes" id="UP000283523"/>
    </source>
</evidence>
<organism evidence="1 2">
    <name type="scientific">Fibrisoma montanum</name>
    <dbReference type="NCBI Taxonomy" id="2305895"/>
    <lineage>
        <taxon>Bacteria</taxon>
        <taxon>Pseudomonadati</taxon>
        <taxon>Bacteroidota</taxon>
        <taxon>Cytophagia</taxon>
        <taxon>Cytophagales</taxon>
        <taxon>Spirosomataceae</taxon>
        <taxon>Fibrisoma</taxon>
    </lineage>
</organism>
<dbReference type="AlphaFoldDB" id="A0A418MJK3"/>
<gene>
    <name evidence="1" type="ORF">DYU11_04530</name>
</gene>
<evidence type="ECO:0008006" key="3">
    <source>
        <dbReference type="Google" id="ProtNLM"/>
    </source>
</evidence>
<dbReference type="Proteomes" id="UP000283523">
    <property type="component" value="Unassembled WGS sequence"/>
</dbReference>
<sequence length="132" mass="15517">MNLQAQTLLREAEQLDNRTLDDFIDQVVSLRVRRSYPQQEEALLLKRINKGLPTVQVQRLRALKQKLRQDGLTPAEHDELVRLIEKTENLTVRRLKYLTTLARLRHTTVRDLMQQLGLGTSHERLRANENKQ</sequence>
<dbReference type="EMBL" id="QXED01000001">
    <property type="protein sequence ID" value="RIV27577.1"/>
    <property type="molecule type" value="Genomic_DNA"/>
</dbReference>